<dbReference type="PANTHER" id="PTHR15678:SF6">
    <property type="entry name" value="BRIDGE-LIKE LIPID TRANSFER PROTEIN FAMILY MEMBER 2"/>
    <property type="match status" value="1"/>
</dbReference>
<reference evidence="2 3" key="1">
    <citation type="submission" date="2015-09" db="EMBL/GenBank/DDBJ databases">
        <title>Draft genome of the parasitic nematode Teladorsagia circumcincta isolate WARC Sus (inbred).</title>
        <authorList>
            <person name="Mitreva M."/>
        </authorList>
    </citation>
    <scope>NUCLEOTIDE SEQUENCE [LARGE SCALE GENOMIC DNA]</scope>
    <source>
        <strain evidence="2 3">S</strain>
    </source>
</reference>
<name>A0A2G9UAZ2_TELCI</name>
<dbReference type="EMBL" id="KZ348102">
    <property type="protein sequence ID" value="PIO66670.1"/>
    <property type="molecule type" value="Genomic_DNA"/>
</dbReference>
<accession>A0A2G9UAZ2</accession>
<dbReference type="InterPro" id="IPR045167">
    <property type="entry name" value="Hobbit"/>
</dbReference>
<feature type="compositionally biased region" description="Polar residues" evidence="1">
    <location>
        <begin position="387"/>
        <end position="398"/>
    </location>
</feature>
<proteinExistence type="predicted"/>
<dbReference type="Proteomes" id="UP000230423">
    <property type="component" value="Unassembled WGS sequence"/>
</dbReference>
<feature type="region of interest" description="Disordered" evidence="1">
    <location>
        <begin position="384"/>
        <end position="417"/>
    </location>
</feature>
<protein>
    <submittedName>
        <fullName evidence="2">Uncharacterized protein</fullName>
    </submittedName>
</protein>
<feature type="non-terminal residue" evidence="2">
    <location>
        <position position="438"/>
    </location>
</feature>
<dbReference type="OrthoDB" id="5816993at2759"/>
<evidence type="ECO:0000313" key="2">
    <source>
        <dbReference type="EMBL" id="PIO66670.1"/>
    </source>
</evidence>
<gene>
    <name evidence="2" type="ORF">TELCIR_11607</name>
</gene>
<dbReference type="Pfam" id="PF10344">
    <property type="entry name" value="Hobbit"/>
    <property type="match status" value="1"/>
</dbReference>
<evidence type="ECO:0000256" key="1">
    <source>
        <dbReference type="SAM" id="MobiDB-lite"/>
    </source>
</evidence>
<dbReference type="PANTHER" id="PTHR15678">
    <property type="entry name" value="ANTIGEN MLAA-22-RELATED"/>
    <property type="match status" value="1"/>
</dbReference>
<organism evidence="2 3">
    <name type="scientific">Teladorsagia circumcincta</name>
    <name type="common">Brown stomach worm</name>
    <name type="synonym">Ostertagia circumcincta</name>
    <dbReference type="NCBI Taxonomy" id="45464"/>
    <lineage>
        <taxon>Eukaryota</taxon>
        <taxon>Metazoa</taxon>
        <taxon>Ecdysozoa</taxon>
        <taxon>Nematoda</taxon>
        <taxon>Chromadorea</taxon>
        <taxon>Rhabditida</taxon>
        <taxon>Rhabditina</taxon>
        <taxon>Rhabditomorpha</taxon>
        <taxon>Strongyloidea</taxon>
        <taxon>Trichostrongylidae</taxon>
        <taxon>Teladorsagia</taxon>
    </lineage>
</organism>
<dbReference type="AlphaFoldDB" id="A0A2G9UAZ2"/>
<sequence length="438" mass="49769">MIQVVKSTFTESRAGTVTPRRAPKPTQYRMLTNHPIEFVMELARHHRVTWLIPSLTFDYSPAGLTAVSPQLTINMDGADIVTAIVWTWTAASFLFYLPYEFNFAQVFDEFINCIKWIKLVHGMKSTPFKPGGPLPSDFRLVFKEARIELEDDFFENLLQMSHELKEDEVVTTMLASPDPYNTTETVEMCWDDFGLDWALGEIRIRSGLRVFMRTASRYDDSRILFLPDLRLRVVLEYVNDEKSKCAKGTAIWNPASPQTATGEAFSGITRRRSYVWVPQHVSATLWGTQVHVYSNGHTPSADGLSSSDEETFLLGLTRVSYVRENNRGRDAPQHRLTVHDLKASWTAQNRDACISIADGVHRAHMLRRILSNDALKILKLHMEEEAQSSSSDVQQRDGSTSKDDRGHRRGYSMSDHNQSLLNQLIGEASTKLVAHCEQ</sequence>
<evidence type="ECO:0000313" key="3">
    <source>
        <dbReference type="Proteomes" id="UP000230423"/>
    </source>
</evidence>
<keyword evidence="3" id="KW-1185">Reference proteome</keyword>